<dbReference type="InterPro" id="IPR007368">
    <property type="entry name" value="DUF434"/>
</dbReference>
<sequence>MFSAIEECREISPILVSPRPELSEAIRDFYYLLDRGYNRRLVLDIVTSRYELSRVERLLLYRSVFPSTVNDLRRRKLIKEDALQKHGKLIVDGFNQISTVASALVGDTLVVSTDGLVRDLAATNRRVTFCPLYVSSLYLLLRFAGMLLKGELIIVLDSQISWSRHFASTLRELCDLLSLKCTVLLSNKADKTIIEQAQAGIPVASSDSVIADRVNTLFDLAGALGKVISPTSVIEIR</sequence>
<dbReference type="Pfam" id="PF18481">
    <property type="entry name" value="DUF5616"/>
    <property type="match status" value="1"/>
</dbReference>
<evidence type="ECO:0000259" key="1">
    <source>
        <dbReference type="Pfam" id="PF04256"/>
    </source>
</evidence>
<name>A0A7L9FFK6_9CREN</name>
<gene>
    <name evidence="3" type="ORF">IG193_06505</name>
</gene>
<dbReference type="KEGG" id="thel:IG193_06505"/>
<feature type="domain" description="DUF434" evidence="1">
    <location>
        <begin position="22"/>
        <end position="76"/>
    </location>
</feature>
<organism evidence="3 4">
    <name type="scientific">Infirmifilum lucidum</name>
    <dbReference type="NCBI Taxonomy" id="2776706"/>
    <lineage>
        <taxon>Archaea</taxon>
        <taxon>Thermoproteota</taxon>
        <taxon>Thermoprotei</taxon>
        <taxon>Thermofilales</taxon>
        <taxon>Thermofilaceae</taxon>
        <taxon>Infirmifilum</taxon>
    </lineage>
</organism>
<evidence type="ECO:0000313" key="3">
    <source>
        <dbReference type="EMBL" id="QOJ78401.1"/>
    </source>
</evidence>
<accession>A0A7L9FFK6</accession>
<dbReference type="PANTHER" id="PTHR42252:SF1">
    <property type="entry name" value="DUF434 DOMAIN-CONTAINING PROTEIN"/>
    <property type="match status" value="1"/>
</dbReference>
<protein>
    <submittedName>
        <fullName evidence="3">DUF434 domain-containing protein</fullName>
    </submittedName>
</protein>
<dbReference type="Pfam" id="PF04256">
    <property type="entry name" value="DUF434"/>
    <property type="match status" value="1"/>
</dbReference>
<dbReference type="RefSeq" id="WP_192818373.1">
    <property type="nucleotide sequence ID" value="NZ_CP062310.1"/>
</dbReference>
<dbReference type="EMBL" id="CP062310">
    <property type="protein sequence ID" value="QOJ78401.1"/>
    <property type="molecule type" value="Genomic_DNA"/>
</dbReference>
<evidence type="ECO:0000259" key="2">
    <source>
        <dbReference type="Pfam" id="PF18481"/>
    </source>
</evidence>
<feature type="domain" description="DUF5616" evidence="2">
    <location>
        <begin position="86"/>
        <end position="222"/>
    </location>
</feature>
<dbReference type="GeneID" id="59149531"/>
<dbReference type="AlphaFoldDB" id="A0A7L9FFK6"/>
<proteinExistence type="predicted"/>
<dbReference type="Proteomes" id="UP000594121">
    <property type="component" value="Chromosome"/>
</dbReference>
<dbReference type="PANTHER" id="PTHR42252">
    <property type="entry name" value="DUF5616 DOMAIN-CONTAINING PROTEIN"/>
    <property type="match status" value="1"/>
</dbReference>
<dbReference type="InParanoid" id="A0A7L9FFK6"/>
<dbReference type="InterPro" id="IPR041652">
    <property type="entry name" value="DUF5616"/>
</dbReference>
<keyword evidence="4" id="KW-1185">Reference proteome</keyword>
<reference evidence="3 4" key="1">
    <citation type="submission" date="2020-10" db="EMBL/GenBank/DDBJ databases">
        <title>Thermofilum lucidum 3507LT sp. nov. a novel member of Thermofilaceae family isolated from Chile hot spring, and proposal of description order Thermofilales.</title>
        <authorList>
            <person name="Zayulina K.S."/>
            <person name="Elcheninov A.G."/>
            <person name="Toshchakov S.V."/>
            <person name="Kublanov I.V."/>
        </authorList>
    </citation>
    <scope>NUCLEOTIDE SEQUENCE [LARGE SCALE GENOMIC DNA]</scope>
    <source>
        <strain evidence="3 4">3507LT</strain>
    </source>
</reference>
<evidence type="ECO:0000313" key="4">
    <source>
        <dbReference type="Proteomes" id="UP000594121"/>
    </source>
</evidence>